<name>A0ABZ1QFK7_9ACTN</name>
<reference evidence="1" key="1">
    <citation type="submission" date="2022-10" db="EMBL/GenBank/DDBJ databases">
        <title>The complete genomes of actinobacterial strains from the NBC collection.</title>
        <authorList>
            <person name="Joergensen T.S."/>
            <person name="Alvarez Arevalo M."/>
            <person name="Sterndorff E.B."/>
            <person name="Faurdal D."/>
            <person name="Vuksanovic O."/>
            <person name="Mourched A.-S."/>
            <person name="Charusanti P."/>
            <person name="Shaw S."/>
            <person name="Blin K."/>
            <person name="Weber T."/>
        </authorList>
    </citation>
    <scope>NUCLEOTIDE SEQUENCE</scope>
    <source>
        <strain evidence="1">NBC_00303</strain>
    </source>
</reference>
<dbReference type="GeneID" id="95498907"/>
<dbReference type="EMBL" id="CP108036">
    <property type="protein sequence ID" value="WUN81077.1"/>
    <property type="molecule type" value="Genomic_DNA"/>
</dbReference>
<gene>
    <name evidence="1" type="ORF">OHA91_22700</name>
</gene>
<dbReference type="Proteomes" id="UP001432312">
    <property type="component" value="Chromosome"/>
</dbReference>
<sequence length="76" mass="8285">MTAWQSPDYGPLINHLQALRRKGSIPARRSEVTGGCGACRGFRRTILIDGQRRVVYSQPCLACRGGGATDREHTSA</sequence>
<keyword evidence="2" id="KW-1185">Reference proteome</keyword>
<evidence type="ECO:0000313" key="2">
    <source>
        <dbReference type="Proteomes" id="UP001432312"/>
    </source>
</evidence>
<dbReference type="RefSeq" id="WP_328739862.1">
    <property type="nucleotide sequence ID" value="NZ_CP108036.1"/>
</dbReference>
<protein>
    <submittedName>
        <fullName evidence="1">Uncharacterized protein</fullName>
    </submittedName>
</protein>
<proteinExistence type="predicted"/>
<evidence type="ECO:0000313" key="1">
    <source>
        <dbReference type="EMBL" id="WUN81077.1"/>
    </source>
</evidence>
<organism evidence="1 2">
    <name type="scientific">Streptomyces erythrochromogenes</name>
    <dbReference type="NCBI Taxonomy" id="285574"/>
    <lineage>
        <taxon>Bacteria</taxon>
        <taxon>Bacillati</taxon>
        <taxon>Actinomycetota</taxon>
        <taxon>Actinomycetes</taxon>
        <taxon>Kitasatosporales</taxon>
        <taxon>Streptomycetaceae</taxon>
        <taxon>Streptomyces</taxon>
    </lineage>
</organism>
<accession>A0ABZ1QFK7</accession>